<sequence length="153" mass="17178">MTARELFDQIAEIVHAATPPDLGHPHLHVRHNGLKAWFGDPRPEREHYEAQLIPAELAPGAHTTALEIGFHAEHPAEPDNQAALDRLLTAQPDWRPLLGDDPATGTFLGRTTWRRISETWPDPDLDTPDLAFDIGVRLTDYIRALEPHRRTTG</sequence>
<proteinExistence type="predicted"/>
<comment type="caution">
    <text evidence="1">The sequence shown here is derived from an EMBL/GenBank/DDBJ whole genome shotgun (WGS) entry which is preliminary data.</text>
</comment>
<accession>A0ABW3F0F7</accession>
<name>A0ABW3F0F7_9ACTN</name>
<dbReference type="Proteomes" id="UP001596972">
    <property type="component" value="Unassembled WGS sequence"/>
</dbReference>
<reference evidence="2" key="1">
    <citation type="journal article" date="2019" name="Int. J. Syst. Evol. Microbiol.">
        <title>The Global Catalogue of Microorganisms (GCM) 10K type strain sequencing project: providing services to taxonomists for standard genome sequencing and annotation.</title>
        <authorList>
            <consortium name="The Broad Institute Genomics Platform"/>
            <consortium name="The Broad Institute Genome Sequencing Center for Infectious Disease"/>
            <person name="Wu L."/>
            <person name="Ma J."/>
        </authorList>
    </citation>
    <scope>NUCLEOTIDE SEQUENCE [LARGE SCALE GENOMIC DNA]</scope>
    <source>
        <strain evidence="2">JCM 31202</strain>
    </source>
</reference>
<evidence type="ECO:0000313" key="1">
    <source>
        <dbReference type="EMBL" id="MFD0904603.1"/>
    </source>
</evidence>
<protein>
    <submittedName>
        <fullName evidence="1">Uncharacterized protein</fullName>
    </submittedName>
</protein>
<evidence type="ECO:0000313" key="2">
    <source>
        <dbReference type="Proteomes" id="UP001596972"/>
    </source>
</evidence>
<organism evidence="1 2">
    <name type="scientific">Actinomadura sediminis</name>
    <dbReference type="NCBI Taxonomy" id="1038904"/>
    <lineage>
        <taxon>Bacteria</taxon>
        <taxon>Bacillati</taxon>
        <taxon>Actinomycetota</taxon>
        <taxon>Actinomycetes</taxon>
        <taxon>Streptosporangiales</taxon>
        <taxon>Thermomonosporaceae</taxon>
        <taxon>Actinomadura</taxon>
    </lineage>
</organism>
<gene>
    <name evidence="1" type="ORF">ACFQ11_29755</name>
</gene>
<keyword evidence="2" id="KW-1185">Reference proteome</keyword>
<dbReference type="EMBL" id="JBHTJA010000091">
    <property type="protein sequence ID" value="MFD0904603.1"/>
    <property type="molecule type" value="Genomic_DNA"/>
</dbReference>
<dbReference type="RefSeq" id="WP_378304635.1">
    <property type="nucleotide sequence ID" value="NZ_JBHTJA010000091.1"/>
</dbReference>